<keyword evidence="11" id="KW-1185">Reference proteome</keyword>
<dbReference type="SMART" id="SM00609">
    <property type="entry name" value="VIT"/>
    <property type="match status" value="1"/>
</dbReference>
<evidence type="ECO:0000256" key="2">
    <source>
        <dbReference type="ARBA" id="ARBA00010158"/>
    </source>
</evidence>
<evidence type="ECO:0000256" key="3">
    <source>
        <dbReference type="ARBA" id="ARBA00022525"/>
    </source>
</evidence>
<dbReference type="Pfam" id="PF13768">
    <property type="entry name" value="VWA_3"/>
    <property type="match status" value="1"/>
</dbReference>
<proteinExistence type="inferred from homology"/>
<dbReference type="OMA" id="IRGMEYP"/>
<organism evidence="10 11">
    <name type="scientific">Ciona intestinalis</name>
    <name type="common">Transparent sea squirt</name>
    <name type="synonym">Ascidia intestinalis</name>
    <dbReference type="NCBI Taxonomy" id="7719"/>
    <lineage>
        <taxon>Eukaryota</taxon>
        <taxon>Metazoa</taxon>
        <taxon>Chordata</taxon>
        <taxon>Tunicata</taxon>
        <taxon>Ascidiacea</taxon>
        <taxon>Phlebobranchia</taxon>
        <taxon>Cionidae</taxon>
        <taxon>Ciona</taxon>
    </lineage>
</organism>
<dbReference type="Ensembl" id="ENSCINT00000023512.2">
    <property type="protein sequence ID" value="ENSCINP00000023266.2"/>
    <property type="gene ID" value="ENSCING00000008945.3"/>
</dbReference>
<sequence length="689" mass="76901">RYAETVVTSRVTNNADIGREAEFHILLPADAYIVNLTMTTGQQIIVGSIETKEKAKKVYDKAKQTGKTAGHVAARDKSTRAFKTKLFIAEHEHATFELTYQQLLRRVIYFFVLYVSVKMVQPVNHLTVDVHIVDQNPITFVRVPPIRTEQVNLISPVDVPPGSTVTFGRNRRYSHVRYAPSIDHQTEYSPFGLSGTLVVRYDVERTQMFGDIAIHNGFFAHHFAPPSLAAFPKLVVFVVDTSGSMFGYKLKQVKQALADSLRSLNNEDHFNIVVFGDTAEPWISGVLSTASTRSINDAITYVDAVSARGGTNMLVALQTAFAIIKRATETQTELSNYAKMIVFLTDGRPTKDDVGTDDIASRIEKINGGRVNLHTIGFGSLVDMRFLEKLAALNGGVSRRVFESLDAATQIRHFFDEVSAPVLTDVTIEYAADKVGDVTTNDVDILFSGTEMVVAGKILEGEDLSGLDELGLRGRSFENEIEMDFDIDPDATSSITESTHQIPDFTERLWAFLKVKMLLRSANIAPNETLKKSLREEALNMSLSHNFVTPLTSLVVVRPEDRRKIEEELRKEAEAEKKRLEEPEFTSSLRFDAPESSMRSRGGFSGDPHFIVPLTPKINLCFNWDGEDGEIFNLLYDPVSKVMVNGDIVAIKSPPGSMKTERTYISSLYIVIPHKNFKILVSGDNVKFW</sequence>
<evidence type="ECO:0000259" key="8">
    <source>
        <dbReference type="PROSITE" id="PS50234"/>
    </source>
</evidence>
<keyword evidence="5" id="KW-0732">Signal</keyword>
<evidence type="ECO:0000313" key="11">
    <source>
        <dbReference type="Proteomes" id="UP000008144"/>
    </source>
</evidence>
<protein>
    <recommendedName>
        <fullName evidence="12">VWFA domain-containing protein</fullName>
    </recommendedName>
</protein>
<dbReference type="Pfam" id="PF06668">
    <property type="entry name" value="ITI_HC_C"/>
    <property type="match status" value="1"/>
</dbReference>
<dbReference type="SMART" id="SM00327">
    <property type="entry name" value="VWA"/>
    <property type="match status" value="1"/>
</dbReference>
<dbReference type="PROSITE" id="PS51468">
    <property type="entry name" value="VIT"/>
    <property type="match status" value="1"/>
</dbReference>
<dbReference type="InterPro" id="IPR002035">
    <property type="entry name" value="VWF_A"/>
</dbReference>
<name>F6U637_CIOIN</name>
<evidence type="ECO:0000256" key="7">
    <source>
        <dbReference type="ARBA" id="ARBA00023180"/>
    </source>
</evidence>
<comment type="subcellular location">
    <subcellularLocation>
        <location evidence="1">Secreted</location>
    </subcellularLocation>
</comment>
<dbReference type="PANTHER" id="PTHR10338">
    <property type="entry name" value="INTER-ALPHA-TRYPSIN INHIBITOR HEAVY CHAIN FAMILY MEMBER"/>
    <property type="match status" value="1"/>
</dbReference>
<dbReference type="InterPro" id="IPR050934">
    <property type="entry name" value="ITIH"/>
</dbReference>
<keyword evidence="6" id="KW-0722">Serine protease inhibitor</keyword>
<dbReference type="AlphaFoldDB" id="F6U637"/>
<dbReference type="STRING" id="7719.ENSCINP00000023266"/>
<dbReference type="HOGENOM" id="CLU_008101_2_0_1"/>
<dbReference type="PANTHER" id="PTHR10338:SF108">
    <property type="entry name" value="INTER-ALPHA-TRYPSIN INHIBITOR HEAVY CHAIN H4-LIKE PROTEIN"/>
    <property type="match status" value="1"/>
</dbReference>
<dbReference type="GeneTree" id="ENSGT00940000167412"/>
<dbReference type="InterPro" id="IPR013694">
    <property type="entry name" value="VIT"/>
</dbReference>
<evidence type="ECO:0000259" key="9">
    <source>
        <dbReference type="PROSITE" id="PS51468"/>
    </source>
</evidence>
<keyword evidence="4" id="KW-0646">Protease inhibitor</keyword>
<reference evidence="11" key="1">
    <citation type="journal article" date="2002" name="Science">
        <title>The draft genome of Ciona intestinalis: insights into chordate and vertebrate origins.</title>
        <authorList>
            <person name="Dehal P."/>
            <person name="Satou Y."/>
            <person name="Campbell R.K."/>
            <person name="Chapman J."/>
            <person name="Degnan B."/>
            <person name="De Tomaso A."/>
            <person name="Davidson B."/>
            <person name="Di Gregorio A."/>
            <person name="Gelpke M."/>
            <person name="Goodstein D.M."/>
            <person name="Harafuji N."/>
            <person name="Hastings K.E."/>
            <person name="Ho I."/>
            <person name="Hotta K."/>
            <person name="Huang W."/>
            <person name="Kawashima T."/>
            <person name="Lemaire P."/>
            <person name="Martinez D."/>
            <person name="Meinertzhagen I.A."/>
            <person name="Necula S."/>
            <person name="Nonaka M."/>
            <person name="Putnam N."/>
            <person name="Rash S."/>
            <person name="Saiga H."/>
            <person name="Satake M."/>
            <person name="Terry A."/>
            <person name="Yamada L."/>
            <person name="Wang H.G."/>
            <person name="Awazu S."/>
            <person name="Azumi K."/>
            <person name="Boore J."/>
            <person name="Branno M."/>
            <person name="Chin-Bow S."/>
            <person name="DeSantis R."/>
            <person name="Doyle S."/>
            <person name="Francino P."/>
            <person name="Keys D.N."/>
            <person name="Haga S."/>
            <person name="Hayashi H."/>
            <person name="Hino K."/>
            <person name="Imai K.S."/>
            <person name="Inaba K."/>
            <person name="Kano S."/>
            <person name="Kobayashi K."/>
            <person name="Kobayashi M."/>
            <person name="Lee B.I."/>
            <person name="Makabe K.W."/>
            <person name="Manohar C."/>
            <person name="Matassi G."/>
            <person name="Medina M."/>
            <person name="Mochizuki Y."/>
            <person name="Mount S."/>
            <person name="Morishita T."/>
            <person name="Miura S."/>
            <person name="Nakayama A."/>
            <person name="Nishizaka S."/>
            <person name="Nomoto H."/>
            <person name="Ohta F."/>
            <person name="Oishi K."/>
            <person name="Rigoutsos I."/>
            <person name="Sano M."/>
            <person name="Sasaki A."/>
            <person name="Sasakura Y."/>
            <person name="Shoguchi E."/>
            <person name="Shin-i T."/>
            <person name="Spagnuolo A."/>
            <person name="Stainier D."/>
            <person name="Suzuki M.M."/>
            <person name="Tassy O."/>
            <person name="Takatori N."/>
            <person name="Tokuoka M."/>
            <person name="Yagi K."/>
            <person name="Yoshizaki F."/>
            <person name="Wada S."/>
            <person name="Zhang C."/>
            <person name="Hyatt P.D."/>
            <person name="Larimer F."/>
            <person name="Detter C."/>
            <person name="Doggett N."/>
            <person name="Glavina T."/>
            <person name="Hawkins T."/>
            <person name="Richardson P."/>
            <person name="Lucas S."/>
            <person name="Kohara Y."/>
            <person name="Levine M."/>
            <person name="Satoh N."/>
            <person name="Rokhsar D.S."/>
        </authorList>
    </citation>
    <scope>NUCLEOTIDE SEQUENCE [LARGE SCALE GENOMIC DNA]</scope>
</reference>
<evidence type="ECO:0000256" key="5">
    <source>
        <dbReference type="ARBA" id="ARBA00022729"/>
    </source>
</evidence>
<reference evidence="10" key="3">
    <citation type="submission" date="2025-08" db="UniProtKB">
        <authorList>
            <consortium name="Ensembl"/>
        </authorList>
    </citation>
    <scope>IDENTIFICATION</scope>
</reference>
<keyword evidence="7" id="KW-0325">Glycoprotein</keyword>
<dbReference type="PROSITE" id="PS50234">
    <property type="entry name" value="VWFA"/>
    <property type="match status" value="1"/>
</dbReference>
<dbReference type="Pfam" id="PF08487">
    <property type="entry name" value="VIT"/>
    <property type="match status" value="1"/>
</dbReference>
<dbReference type="SUPFAM" id="SSF53300">
    <property type="entry name" value="vWA-like"/>
    <property type="match status" value="1"/>
</dbReference>
<evidence type="ECO:0000256" key="1">
    <source>
        <dbReference type="ARBA" id="ARBA00004613"/>
    </source>
</evidence>
<dbReference type="GO" id="GO:0005576">
    <property type="term" value="C:extracellular region"/>
    <property type="evidence" value="ECO:0007669"/>
    <property type="project" value="UniProtKB-SubCell"/>
</dbReference>
<dbReference type="GO" id="GO:0030212">
    <property type="term" value="P:hyaluronan metabolic process"/>
    <property type="evidence" value="ECO:0007669"/>
    <property type="project" value="InterPro"/>
</dbReference>
<dbReference type="Gene3D" id="3.40.50.410">
    <property type="entry name" value="von Willebrand factor, type A domain"/>
    <property type="match status" value="1"/>
</dbReference>
<dbReference type="EMBL" id="EAAA01001790">
    <property type="status" value="NOT_ANNOTATED_CDS"/>
    <property type="molecule type" value="Genomic_DNA"/>
</dbReference>
<feature type="domain" description="VWFA" evidence="8">
    <location>
        <begin position="234"/>
        <end position="418"/>
    </location>
</feature>
<dbReference type="InterPro" id="IPR010600">
    <property type="entry name" value="ITI_HC_C"/>
</dbReference>
<dbReference type="InParanoid" id="F6U637"/>
<evidence type="ECO:0000313" key="10">
    <source>
        <dbReference type="Ensembl" id="ENSCINP00000023266.2"/>
    </source>
</evidence>
<evidence type="ECO:0000256" key="6">
    <source>
        <dbReference type="ARBA" id="ARBA00022900"/>
    </source>
</evidence>
<reference evidence="10" key="2">
    <citation type="journal article" date="2008" name="Genome Biol.">
        <title>Improved genome assembly and evidence-based global gene model set for the chordate Ciona intestinalis: new insight into intron and operon populations.</title>
        <authorList>
            <person name="Satou Y."/>
            <person name="Mineta K."/>
            <person name="Ogasawara M."/>
            <person name="Sasakura Y."/>
            <person name="Shoguchi E."/>
            <person name="Ueno K."/>
            <person name="Yamada L."/>
            <person name="Matsumoto J."/>
            <person name="Wasserscheid J."/>
            <person name="Dewar K."/>
            <person name="Wiley G.B."/>
            <person name="Macmil S.L."/>
            <person name="Roe B.A."/>
            <person name="Zeller R.W."/>
            <person name="Hastings K.E."/>
            <person name="Lemaire P."/>
            <person name="Lindquist E."/>
            <person name="Endo T."/>
            <person name="Hotta K."/>
            <person name="Inaba K."/>
        </authorList>
    </citation>
    <scope>NUCLEOTIDE SEQUENCE [LARGE SCALE GENOMIC DNA]</scope>
    <source>
        <strain evidence="10">wild type</strain>
    </source>
</reference>
<keyword evidence="3" id="KW-0964">Secreted</keyword>
<dbReference type="InterPro" id="IPR036465">
    <property type="entry name" value="vWFA_dom_sf"/>
</dbReference>
<evidence type="ECO:0000256" key="4">
    <source>
        <dbReference type="ARBA" id="ARBA00022690"/>
    </source>
</evidence>
<dbReference type="Proteomes" id="UP000008144">
    <property type="component" value="Chromosome 3"/>
</dbReference>
<feature type="domain" description="VIT" evidence="9">
    <location>
        <begin position="1"/>
        <end position="102"/>
    </location>
</feature>
<reference evidence="10" key="4">
    <citation type="submission" date="2025-09" db="UniProtKB">
        <authorList>
            <consortium name="Ensembl"/>
        </authorList>
    </citation>
    <scope>IDENTIFICATION</scope>
</reference>
<evidence type="ECO:0008006" key="12">
    <source>
        <dbReference type="Google" id="ProtNLM"/>
    </source>
</evidence>
<dbReference type="GO" id="GO:0004867">
    <property type="term" value="F:serine-type endopeptidase inhibitor activity"/>
    <property type="evidence" value="ECO:0007669"/>
    <property type="project" value="UniProtKB-KW"/>
</dbReference>
<comment type="similarity">
    <text evidence="2">Belongs to the ITIH family.</text>
</comment>
<accession>F6U637</accession>